<gene>
    <name evidence="3" type="ORF">FB45DRAFT_912392</name>
</gene>
<dbReference type="PANTHER" id="PTHR14379:SF3">
    <property type="entry name" value="MEIOSIS REGULATOR AND MRNA STABILITY FACTOR 1"/>
    <property type="match status" value="1"/>
</dbReference>
<name>A0AAD7FM66_9AGAR</name>
<feature type="compositionally biased region" description="Low complexity" evidence="1">
    <location>
        <begin position="217"/>
        <end position="227"/>
    </location>
</feature>
<dbReference type="AlphaFoldDB" id="A0AAD7FM66"/>
<comment type="caution">
    <text evidence="3">The sequence shown here is derived from an EMBL/GenBank/DDBJ whole genome shotgun (WGS) entry which is preliminary data.</text>
</comment>
<feature type="domain" description="NYN" evidence="2">
    <location>
        <begin position="5"/>
        <end position="142"/>
    </location>
</feature>
<dbReference type="GO" id="GO:0005777">
    <property type="term" value="C:peroxisome"/>
    <property type="evidence" value="ECO:0007669"/>
    <property type="project" value="InterPro"/>
</dbReference>
<evidence type="ECO:0000256" key="1">
    <source>
        <dbReference type="SAM" id="MobiDB-lite"/>
    </source>
</evidence>
<dbReference type="InterPro" id="IPR024768">
    <property type="entry name" value="Marf1"/>
</dbReference>
<dbReference type="PANTHER" id="PTHR14379">
    <property type="entry name" value="LIMKAIN B LKAP"/>
    <property type="match status" value="1"/>
</dbReference>
<accession>A0AAD7FM66</accession>
<evidence type="ECO:0000313" key="4">
    <source>
        <dbReference type="Proteomes" id="UP001221142"/>
    </source>
</evidence>
<organism evidence="3 4">
    <name type="scientific">Roridomyces roridus</name>
    <dbReference type="NCBI Taxonomy" id="1738132"/>
    <lineage>
        <taxon>Eukaryota</taxon>
        <taxon>Fungi</taxon>
        <taxon>Dikarya</taxon>
        <taxon>Basidiomycota</taxon>
        <taxon>Agaricomycotina</taxon>
        <taxon>Agaricomycetes</taxon>
        <taxon>Agaricomycetidae</taxon>
        <taxon>Agaricales</taxon>
        <taxon>Marasmiineae</taxon>
        <taxon>Mycenaceae</taxon>
        <taxon>Roridomyces</taxon>
    </lineage>
</organism>
<dbReference type="GO" id="GO:0010468">
    <property type="term" value="P:regulation of gene expression"/>
    <property type="evidence" value="ECO:0007669"/>
    <property type="project" value="InterPro"/>
</dbReference>
<protein>
    <submittedName>
        <fullName evidence="3">NYN domain-containing protein</fullName>
    </submittedName>
</protein>
<keyword evidence="4" id="KW-1185">Reference proteome</keyword>
<dbReference type="InterPro" id="IPR021139">
    <property type="entry name" value="NYN"/>
</dbReference>
<dbReference type="GO" id="GO:0004540">
    <property type="term" value="F:RNA nuclease activity"/>
    <property type="evidence" value="ECO:0007669"/>
    <property type="project" value="InterPro"/>
</dbReference>
<evidence type="ECO:0000259" key="2">
    <source>
        <dbReference type="Pfam" id="PF01936"/>
    </source>
</evidence>
<proteinExistence type="predicted"/>
<evidence type="ECO:0000313" key="3">
    <source>
        <dbReference type="EMBL" id="KAJ7632419.1"/>
    </source>
</evidence>
<dbReference type="Pfam" id="PF01936">
    <property type="entry name" value="NYN"/>
    <property type="match status" value="1"/>
</dbReference>
<feature type="region of interest" description="Disordered" evidence="1">
    <location>
        <begin position="159"/>
        <end position="227"/>
    </location>
</feature>
<dbReference type="Gene3D" id="3.40.50.1010">
    <property type="entry name" value="5'-nuclease"/>
    <property type="match status" value="1"/>
</dbReference>
<dbReference type="EMBL" id="JARKIF010000008">
    <property type="protein sequence ID" value="KAJ7632419.1"/>
    <property type="molecule type" value="Genomic_DNA"/>
</dbReference>
<reference evidence="3" key="1">
    <citation type="submission" date="2023-03" db="EMBL/GenBank/DDBJ databases">
        <title>Massive genome expansion in bonnet fungi (Mycena s.s.) driven by repeated elements and novel gene families across ecological guilds.</title>
        <authorList>
            <consortium name="Lawrence Berkeley National Laboratory"/>
            <person name="Harder C.B."/>
            <person name="Miyauchi S."/>
            <person name="Viragh M."/>
            <person name="Kuo A."/>
            <person name="Thoen E."/>
            <person name="Andreopoulos B."/>
            <person name="Lu D."/>
            <person name="Skrede I."/>
            <person name="Drula E."/>
            <person name="Henrissat B."/>
            <person name="Morin E."/>
            <person name="Kohler A."/>
            <person name="Barry K."/>
            <person name="LaButti K."/>
            <person name="Morin E."/>
            <person name="Salamov A."/>
            <person name="Lipzen A."/>
            <person name="Mereny Z."/>
            <person name="Hegedus B."/>
            <person name="Baldrian P."/>
            <person name="Stursova M."/>
            <person name="Weitz H."/>
            <person name="Taylor A."/>
            <person name="Grigoriev I.V."/>
            <person name="Nagy L.G."/>
            <person name="Martin F."/>
            <person name="Kauserud H."/>
        </authorList>
    </citation>
    <scope>NUCLEOTIDE SEQUENCE</scope>
    <source>
        <strain evidence="3">9284</strain>
    </source>
</reference>
<dbReference type="GO" id="GO:1905762">
    <property type="term" value="F:CCR4-NOT complex binding"/>
    <property type="evidence" value="ECO:0007669"/>
    <property type="project" value="TreeGrafter"/>
</dbReference>
<dbReference type="CDD" id="cd10910">
    <property type="entry name" value="PIN_limkain_b1_N_like"/>
    <property type="match status" value="1"/>
</dbReference>
<sequence length="332" mass="35939">MQSNNVAVFWDYENCHSASQTSGYEVVNGIRTVALKFGSVKYFKAYMEMPDSDTPRSLSLRSELQSSGVSLTDCPHNGRKNVADQMIIVDMMAYAMDHPAPATLILISGDRDFAYAVAILRLRGYEVVLISLAAHISLKSQASVCLDWNALFPNARYTEPVSATPSPRVRRSSYFGDRLDENPSSSEAASAKDVHPRGSCVPAPAYSVPATPKRNVAAPTDHPDAATTEVPFSLPVLRPETPPLAGPSQLQPSGDHPPHFKVLIDILEKYRAKGVEKPLRSTVGVDLAGQTVYKDAGAKNFSQFIALAEQAKVVQLGGTSGSAWIALHRSLQ</sequence>
<dbReference type="Proteomes" id="UP001221142">
    <property type="component" value="Unassembled WGS sequence"/>
</dbReference>